<feature type="compositionally biased region" description="Low complexity" evidence="1">
    <location>
        <begin position="139"/>
        <end position="150"/>
    </location>
</feature>
<evidence type="ECO:0000256" key="1">
    <source>
        <dbReference type="SAM" id="MobiDB-lite"/>
    </source>
</evidence>
<gene>
    <name evidence="2" type="ORF">LTR16_009950</name>
</gene>
<accession>A0ABR0LJB1</accession>
<name>A0ABR0LJB1_9PEZI</name>
<feature type="compositionally biased region" description="Basic and acidic residues" evidence="1">
    <location>
        <begin position="20"/>
        <end position="50"/>
    </location>
</feature>
<comment type="caution">
    <text evidence="2">The sequence shown here is derived from an EMBL/GenBank/DDBJ whole genome shotgun (WGS) entry which is preliminary data.</text>
</comment>
<dbReference type="Proteomes" id="UP001357485">
    <property type="component" value="Unassembled WGS sequence"/>
</dbReference>
<proteinExistence type="predicted"/>
<sequence>MFSVEPERVLWGTGHMKGHKLPEDSERRQSGRSQRADDSDNVEKKGDDKSATQSQEVSPSEPEPVKDPKAALKALRKQAETPKQGRTLSAKGKQELRAFKRQVKTTISRPNASTERAIAQNLESTFEQLKATLLKEKPASTTTTAASDASTEPETLSPKDEHQLRAALQRAYENPRDATKPYATPWRPREYMSAFAFIPRYLEVNQNICSA</sequence>
<evidence type="ECO:0000313" key="2">
    <source>
        <dbReference type="EMBL" id="KAK5184314.1"/>
    </source>
</evidence>
<evidence type="ECO:0000313" key="3">
    <source>
        <dbReference type="Proteomes" id="UP001357485"/>
    </source>
</evidence>
<feature type="region of interest" description="Disordered" evidence="1">
    <location>
        <begin position="1"/>
        <end position="112"/>
    </location>
</feature>
<reference evidence="2 3" key="1">
    <citation type="submission" date="2023-08" db="EMBL/GenBank/DDBJ databases">
        <title>Black Yeasts Isolated from many extreme environments.</title>
        <authorList>
            <person name="Coleine C."/>
            <person name="Stajich J.E."/>
            <person name="Selbmann L."/>
        </authorList>
    </citation>
    <scope>NUCLEOTIDE SEQUENCE [LARGE SCALE GENOMIC DNA]</scope>
    <source>
        <strain evidence="2 3">CCFEE 536</strain>
    </source>
</reference>
<feature type="non-terminal residue" evidence="2">
    <location>
        <position position="211"/>
    </location>
</feature>
<feature type="region of interest" description="Disordered" evidence="1">
    <location>
        <begin position="136"/>
        <end position="183"/>
    </location>
</feature>
<protein>
    <submittedName>
        <fullName evidence="2">Uncharacterized protein</fullName>
    </submittedName>
</protein>
<organism evidence="2 3">
    <name type="scientific">Cryomyces antarcticus</name>
    <dbReference type="NCBI Taxonomy" id="329879"/>
    <lineage>
        <taxon>Eukaryota</taxon>
        <taxon>Fungi</taxon>
        <taxon>Dikarya</taxon>
        <taxon>Ascomycota</taxon>
        <taxon>Pezizomycotina</taxon>
        <taxon>Dothideomycetes</taxon>
        <taxon>Dothideomycetes incertae sedis</taxon>
        <taxon>Cryomyces</taxon>
    </lineage>
</organism>
<dbReference type="EMBL" id="JAVRRA010019130">
    <property type="protein sequence ID" value="KAK5184314.1"/>
    <property type="molecule type" value="Genomic_DNA"/>
</dbReference>
<keyword evidence="3" id="KW-1185">Reference proteome</keyword>